<feature type="chain" id="PRO_5046830504" description="DUF5666 domain-containing protein" evidence="2">
    <location>
        <begin position="21"/>
        <end position="206"/>
    </location>
</feature>
<comment type="caution">
    <text evidence="3">The sequence shown here is derived from an EMBL/GenBank/DDBJ whole genome shotgun (WGS) entry which is preliminary data.</text>
</comment>
<evidence type="ECO:0000313" key="3">
    <source>
        <dbReference type="EMBL" id="MFC0562987.1"/>
    </source>
</evidence>
<feature type="region of interest" description="Disordered" evidence="1">
    <location>
        <begin position="68"/>
        <end position="103"/>
    </location>
</feature>
<gene>
    <name evidence="3" type="ORF">ACFFHU_02210</name>
</gene>
<reference evidence="3 4" key="1">
    <citation type="submission" date="2024-09" db="EMBL/GenBank/DDBJ databases">
        <authorList>
            <person name="Sun Q."/>
            <person name="Mori K."/>
        </authorList>
    </citation>
    <scope>NUCLEOTIDE SEQUENCE [LARGE SCALE GENOMIC DNA]</scope>
    <source>
        <strain evidence="3 4">TBRC 2205</strain>
    </source>
</reference>
<feature type="compositionally biased region" description="Low complexity" evidence="1">
    <location>
        <begin position="68"/>
        <end position="77"/>
    </location>
</feature>
<sequence length="206" mass="20809">MKRFGVVVGAALLAGVGALGLTGCGVPERATGTAQQAAVDVAAAMGADGQALAAMGFDTAQIAAADPAADPSVTGGADPSGGPGANPSAGPGKKGQRAQDWRKRHQARVLLRRNTLHGEVVVQTKDGTKTVAVQRGTVTAISDTSMTVKSTDGFTETWTFGPQLKVVERRSTIQPSAVKVGTELGVAGAKDGDKGVARLIVIPNKK</sequence>
<evidence type="ECO:0008006" key="5">
    <source>
        <dbReference type="Google" id="ProtNLM"/>
    </source>
</evidence>
<organism evidence="3 4">
    <name type="scientific">Plantactinospora siamensis</name>
    <dbReference type="NCBI Taxonomy" id="555372"/>
    <lineage>
        <taxon>Bacteria</taxon>
        <taxon>Bacillati</taxon>
        <taxon>Actinomycetota</taxon>
        <taxon>Actinomycetes</taxon>
        <taxon>Micromonosporales</taxon>
        <taxon>Micromonosporaceae</taxon>
        <taxon>Plantactinospora</taxon>
    </lineage>
</organism>
<protein>
    <recommendedName>
        <fullName evidence="5">DUF5666 domain-containing protein</fullName>
    </recommendedName>
</protein>
<keyword evidence="4" id="KW-1185">Reference proteome</keyword>
<dbReference type="PROSITE" id="PS51257">
    <property type="entry name" value="PROKAR_LIPOPROTEIN"/>
    <property type="match status" value="1"/>
</dbReference>
<dbReference type="EMBL" id="JBHLUE010000002">
    <property type="protein sequence ID" value="MFC0562987.1"/>
    <property type="molecule type" value="Genomic_DNA"/>
</dbReference>
<feature type="signal peptide" evidence="2">
    <location>
        <begin position="1"/>
        <end position="20"/>
    </location>
</feature>
<proteinExistence type="predicted"/>
<name>A0ABV6NRV1_9ACTN</name>
<dbReference type="RefSeq" id="WP_377335123.1">
    <property type="nucleotide sequence ID" value="NZ_JBHLUE010000002.1"/>
</dbReference>
<accession>A0ABV6NRV1</accession>
<dbReference type="Proteomes" id="UP001589894">
    <property type="component" value="Unassembled WGS sequence"/>
</dbReference>
<evidence type="ECO:0000256" key="1">
    <source>
        <dbReference type="SAM" id="MobiDB-lite"/>
    </source>
</evidence>
<evidence type="ECO:0000256" key="2">
    <source>
        <dbReference type="SAM" id="SignalP"/>
    </source>
</evidence>
<evidence type="ECO:0000313" key="4">
    <source>
        <dbReference type="Proteomes" id="UP001589894"/>
    </source>
</evidence>
<keyword evidence="2" id="KW-0732">Signal</keyword>